<evidence type="ECO:0000313" key="5">
    <source>
        <dbReference type="Proteomes" id="UP001470230"/>
    </source>
</evidence>
<comment type="similarity">
    <text evidence="1">Belongs to the CCDC25 family.</text>
</comment>
<evidence type="ECO:0000256" key="2">
    <source>
        <dbReference type="SAM" id="MobiDB-lite"/>
    </source>
</evidence>
<evidence type="ECO:0000256" key="1">
    <source>
        <dbReference type="ARBA" id="ARBA00008998"/>
    </source>
</evidence>
<keyword evidence="5" id="KW-1185">Reference proteome</keyword>
<dbReference type="PANTHER" id="PTHR13049">
    <property type="entry name" value="DUF814-RELATED"/>
    <property type="match status" value="1"/>
</dbReference>
<name>A0ABR2KRS2_9EUKA</name>
<feature type="region of interest" description="Disordered" evidence="2">
    <location>
        <begin position="156"/>
        <end position="218"/>
    </location>
</feature>
<sequence>MVIVYFIHDHLLFVGNDKFENDGLIKYSQRYMKELNSQVLWFHVDDLSSPHAYVRLNEGEKEPPQILVQLCAQIVKNGSIEGVKRPAVDVIYTSCSNLTKNKAMKVGQVSFLPGAQVITVHGVRKDNNLLRQLEKVKQIQDLVQMERELDDLIHNSRKKKGNSDKNKDDFDDWGDNDDNDWGDDIGDDTNGKTTKNLKDQMADVPKAEFSTNLEDDFM</sequence>
<feature type="domain" description="NFACT RNA-binding" evidence="3">
    <location>
        <begin position="8"/>
        <end position="111"/>
    </location>
</feature>
<protein>
    <submittedName>
        <fullName evidence="4">Coiled-coil domain-containing protein 25</fullName>
    </submittedName>
</protein>
<dbReference type="PANTHER" id="PTHR13049:SF2">
    <property type="entry name" value="COILED-COIL DOMAIN-CONTAINING PROTEIN 25"/>
    <property type="match status" value="1"/>
</dbReference>
<evidence type="ECO:0000259" key="3">
    <source>
        <dbReference type="Pfam" id="PF05670"/>
    </source>
</evidence>
<dbReference type="InterPro" id="IPR039730">
    <property type="entry name" value="Jlp2/Ccd25"/>
</dbReference>
<dbReference type="Proteomes" id="UP001470230">
    <property type="component" value="Unassembled WGS sequence"/>
</dbReference>
<proteinExistence type="inferred from homology"/>
<feature type="compositionally biased region" description="Acidic residues" evidence="2">
    <location>
        <begin position="169"/>
        <end position="187"/>
    </location>
</feature>
<reference evidence="4 5" key="1">
    <citation type="submission" date="2024-04" db="EMBL/GenBank/DDBJ databases">
        <title>Tritrichomonas musculus Genome.</title>
        <authorList>
            <person name="Alves-Ferreira E."/>
            <person name="Grigg M."/>
            <person name="Lorenzi H."/>
            <person name="Galac M."/>
        </authorList>
    </citation>
    <scope>NUCLEOTIDE SEQUENCE [LARGE SCALE GENOMIC DNA]</scope>
    <source>
        <strain evidence="4 5">EAF2021</strain>
    </source>
</reference>
<gene>
    <name evidence="4" type="ORF">M9Y10_021945</name>
</gene>
<organism evidence="4 5">
    <name type="scientific">Tritrichomonas musculus</name>
    <dbReference type="NCBI Taxonomy" id="1915356"/>
    <lineage>
        <taxon>Eukaryota</taxon>
        <taxon>Metamonada</taxon>
        <taxon>Parabasalia</taxon>
        <taxon>Tritrichomonadida</taxon>
        <taxon>Tritrichomonadidae</taxon>
        <taxon>Tritrichomonas</taxon>
    </lineage>
</organism>
<comment type="caution">
    <text evidence="4">The sequence shown here is derived from an EMBL/GenBank/DDBJ whole genome shotgun (WGS) entry which is preliminary data.</text>
</comment>
<dbReference type="InterPro" id="IPR008532">
    <property type="entry name" value="NFACT_RNA-bd"/>
</dbReference>
<dbReference type="EMBL" id="JAPFFF010000003">
    <property type="protein sequence ID" value="KAK8893523.1"/>
    <property type="molecule type" value="Genomic_DNA"/>
</dbReference>
<evidence type="ECO:0000313" key="4">
    <source>
        <dbReference type="EMBL" id="KAK8893523.1"/>
    </source>
</evidence>
<accession>A0ABR2KRS2</accession>
<dbReference type="Pfam" id="PF05670">
    <property type="entry name" value="NFACT-R_1"/>
    <property type="match status" value="1"/>
</dbReference>